<dbReference type="AlphaFoldDB" id="A0AAU8MXJ6"/>
<dbReference type="SUPFAM" id="SSF55729">
    <property type="entry name" value="Acyl-CoA N-acyltransferases (Nat)"/>
    <property type="match status" value="1"/>
</dbReference>
<dbReference type="CDD" id="cd04301">
    <property type="entry name" value="NAT_SF"/>
    <property type="match status" value="1"/>
</dbReference>
<evidence type="ECO:0000313" key="2">
    <source>
        <dbReference type="EMBL" id="MEI2453660.1"/>
    </source>
</evidence>
<dbReference type="EMBL" id="CP159925">
    <property type="protein sequence ID" value="XCO77067.1"/>
    <property type="molecule type" value="Genomic_DNA"/>
</dbReference>
<reference evidence="3" key="2">
    <citation type="submission" date="2024-06" db="EMBL/GenBank/DDBJ databases">
        <authorList>
            <person name="Li S."/>
        </authorList>
    </citation>
    <scope>NUCLEOTIDE SEQUENCE</scope>
    <source>
        <strain evidence="3">SR10</strain>
    </source>
</reference>
<sequence>MVAVPVPLSIRAYQLSDWPRLCHIHDRARLDELQRCADVAAFRSLARTAHSEGLFDGRLDVAEVEGVVRGFVAFQPKSLNWLYVDPDSYRQGVGRALLRHAIACSGPVISTQALQGNEPAIALYRSEGFVEIERRPGRLAGSDEFPAVGVILQRRARG</sequence>
<dbReference type="GO" id="GO:0016747">
    <property type="term" value="F:acyltransferase activity, transferring groups other than amino-acyl groups"/>
    <property type="evidence" value="ECO:0007669"/>
    <property type="project" value="InterPro"/>
</dbReference>
<keyword evidence="4" id="KW-1185">Reference proteome</keyword>
<dbReference type="Pfam" id="PF13508">
    <property type="entry name" value="Acetyltransf_7"/>
    <property type="match status" value="1"/>
</dbReference>
<dbReference type="EMBL" id="JBANDL010000002">
    <property type="protein sequence ID" value="MEI2453660.1"/>
    <property type="molecule type" value="Genomic_DNA"/>
</dbReference>
<gene>
    <name evidence="3" type="ORF">ABU614_09865</name>
    <name evidence="2" type="ORF">V2J18_03100</name>
</gene>
<dbReference type="Proteomes" id="UP001387215">
    <property type="component" value="Unassembled WGS sequence"/>
</dbReference>
<evidence type="ECO:0000259" key="1">
    <source>
        <dbReference type="PROSITE" id="PS51186"/>
    </source>
</evidence>
<dbReference type="PROSITE" id="PS51186">
    <property type="entry name" value="GNAT"/>
    <property type="match status" value="1"/>
</dbReference>
<dbReference type="Gene3D" id="3.40.630.30">
    <property type="match status" value="1"/>
</dbReference>
<feature type="domain" description="N-acetyltransferase" evidence="1">
    <location>
        <begin position="8"/>
        <end position="157"/>
    </location>
</feature>
<proteinExistence type="predicted"/>
<organism evidence="3">
    <name type="scientific">Lysobacter firmicutimachus</name>
    <dbReference type="NCBI Taxonomy" id="1792846"/>
    <lineage>
        <taxon>Bacteria</taxon>
        <taxon>Pseudomonadati</taxon>
        <taxon>Pseudomonadota</taxon>
        <taxon>Gammaproteobacteria</taxon>
        <taxon>Lysobacterales</taxon>
        <taxon>Lysobacteraceae</taxon>
        <taxon>Lysobacter</taxon>
    </lineage>
</organism>
<evidence type="ECO:0000313" key="3">
    <source>
        <dbReference type="EMBL" id="XCO77067.1"/>
    </source>
</evidence>
<name>A0AAU8MXJ6_9GAMM</name>
<reference evidence="2 4" key="1">
    <citation type="submission" date="2024-02" db="EMBL/GenBank/DDBJ databases">
        <title>Lysobacter Genome Sequencing and Mining.</title>
        <authorList>
            <person name="Bierman J."/>
            <person name="Walker M.C."/>
        </authorList>
    </citation>
    <scope>NUCLEOTIDE SEQUENCE [LARGE SCALE GENOMIC DNA]</scope>
    <source>
        <strain evidence="2 4">PB6250</strain>
    </source>
</reference>
<dbReference type="RefSeq" id="WP_064749740.1">
    <property type="nucleotide sequence ID" value="NZ_CP159925.1"/>
</dbReference>
<dbReference type="InterPro" id="IPR016181">
    <property type="entry name" value="Acyl_CoA_acyltransferase"/>
</dbReference>
<dbReference type="InterPro" id="IPR000182">
    <property type="entry name" value="GNAT_dom"/>
</dbReference>
<protein>
    <submittedName>
        <fullName evidence="3">GNAT family N-acetyltransferase</fullName>
    </submittedName>
</protein>
<accession>A0AAU8MXJ6</accession>
<evidence type="ECO:0000313" key="4">
    <source>
        <dbReference type="Proteomes" id="UP001387215"/>
    </source>
</evidence>